<feature type="compositionally biased region" description="Basic and acidic residues" evidence="1">
    <location>
        <begin position="66"/>
        <end position="81"/>
    </location>
</feature>
<reference evidence="2 3" key="1">
    <citation type="journal article" date="2024" name="BMC Genomics">
        <title>De novo assembly and annotation of Popillia japonica's genome with initial clues to its potential as an invasive pest.</title>
        <authorList>
            <person name="Cucini C."/>
            <person name="Boschi S."/>
            <person name="Funari R."/>
            <person name="Cardaioli E."/>
            <person name="Iannotti N."/>
            <person name="Marturano G."/>
            <person name="Paoli F."/>
            <person name="Bruttini M."/>
            <person name="Carapelli A."/>
            <person name="Frati F."/>
            <person name="Nardi F."/>
        </authorList>
    </citation>
    <scope>NUCLEOTIDE SEQUENCE [LARGE SCALE GENOMIC DNA]</scope>
    <source>
        <strain evidence="2">DMR45628</strain>
    </source>
</reference>
<feature type="region of interest" description="Disordered" evidence="1">
    <location>
        <begin position="54"/>
        <end position="81"/>
    </location>
</feature>
<gene>
    <name evidence="2" type="ORF">QE152_g22587</name>
</gene>
<dbReference type="EMBL" id="JASPKY010000218">
    <property type="protein sequence ID" value="KAK9719544.1"/>
    <property type="molecule type" value="Genomic_DNA"/>
</dbReference>
<protein>
    <submittedName>
        <fullName evidence="2">Uncharacterized protein</fullName>
    </submittedName>
</protein>
<evidence type="ECO:0000256" key="1">
    <source>
        <dbReference type="SAM" id="MobiDB-lite"/>
    </source>
</evidence>
<dbReference type="Proteomes" id="UP001458880">
    <property type="component" value="Unassembled WGS sequence"/>
</dbReference>
<name>A0AAW1KKB2_POPJA</name>
<keyword evidence="3" id="KW-1185">Reference proteome</keyword>
<organism evidence="2 3">
    <name type="scientific">Popillia japonica</name>
    <name type="common">Japanese beetle</name>
    <dbReference type="NCBI Taxonomy" id="7064"/>
    <lineage>
        <taxon>Eukaryota</taxon>
        <taxon>Metazoa</taxon>
        <taxon>Ecdysozoa</taxon>
        <taxon>Arthropoda</taxon>
        <taxon>Hexapoda</taxon>
        <taxon>Insecta</taxon>
        <taxon>Pterygota</taxon>
        <taxon>Neoptera</taxon>
        <taxon>Endopterygota</taxon>
        <taxon>Coleoptera</taxon>
        <taxon>Polyphaga</taxon>
        <taxon>Scarabaeiformia</taxon>
        <taxon>Scarabaeidae</taxon>
        <taxon>Rutelinae</taxon>
        <taxon>Popillia</taxon>
    </lineage>
</organism>
<evidence type="ECO:0000313" key="2">
    <source>
        <dbReference type="EMBL" id="KAK9719544.1"/>
    </source>
</evidence>
<sequence>MTHHRLAVEIFSSVILKGKPYVRRCFPIDHVLLDAAGWVEALDGVPKGPLLVRNGPGVGMGRGARRGAERAVTRTERPRSR</sequence>
<evidence type="ECO:0000313" key="3">
    <source>
        <dbReference type="Proteomes" id="UP001458880"/>
    </source>
</evidence>
<dbReference type="AlphaFoldDB" id="A0AAW1KKB2"/>
<comment type="caution">
    <text evidence="2">The sequence shown here is derived from an EMBL/GenBank/DDBJ whole genome shotgun (WGS) entry which is preliminary data.</text>
</comment>
<accession>A0AAW1KKB2</accession>
<proteinExistence type="predicted"/>